<organism evidence="1 2">
    <name type="scientific">Zalerion maritima</name>
    <dbReference type="NCBI Taxonomy" id="339359"/>
    <lineage>
        <taxon>Eukaryota</taxon>
        <taxon>Fungi</taxon>
        <taxon>Dikarya</taxon>
        <taxon>Ascomycota</taxon>
        <taxon>Pezizomycotina</taxon>
        <taxon>Sordariomycetes</taxon>
        <taxon>Lulworthiomycetidae</taxon>
        <taxon>Lulworthiales</taxon>
        <taxon>Lulworthiaceae</taxon>
        <taxon>Zalerion</taxon>
    </lineage>
</organism>
<evidence type="ECO:0000313" key="2">
    <source>
        <dbReference type="Proteomes" id="UP001201980"/>
    </source>
</evidence>
<sequence length="126" mass="13557">MLSRRDYSSIGDVERGKQLSSCEVVVWAWEEVVVAKQRKGEWEGQKGATGGPAGGNWWAAGRDWCESGQVLPGQTLLGRQEHTERRHGGSWKVEIWAMAGIGSGASLGAAALRQLEAKPDAEGKAP</sequence>
<gene>
    <name evidence="1" type="ORF">MKZ38_005537</name>
</gene>
<accession>A0AAD5RY19</accession>
<dbReference type="Proteomes" id="UP001201980">
    <property type="component" value="Unassembled WGS sequence"/>
</dbReference>
<name>A0AAD5RY19_9PEZI</name>
<keyword evidence="2" id="KW-1185">Reference proteome</keyword>
<reference evidence="1" key="1">
    <citation type="submission" date="2022-07" db="EMBL/GenBank/DDBJ databases">
        <title>Draft genome sequence of Zalerion maritima ATCC 34329, a (micro)plastics degrading marine fungus.</title>
        <authorList>
            <person name="Paco A."/>
            <person name="Goncalves M.F.M."/>
            <person name="Rocha-Santos T.A.P."/>
            <person name="Alves A."/>
        </authorList>
    </citation>
    <scope>NUCLEOTIDE SEQUENCE</scope>
    <source>
        <strain evidence="1">ATCC 34329</strain>
    </source>
</reference>
<comment type="caution">
    <text evidence="1">The sequence shown here is derived from an EMBL/GenBank/DDBJ whole genome shotgun (WGS) entry which is preliminary data.</text>
</comment>
<proteinExistence type="predicted"/>
<evidence type="ECO:0000313" key="1">
    <source>
        <dbReference type="EMBL" id="KAJ2905439.1"/>
    </source>
</evidence>
<protein>
    <submittedName>
        <fullName evidence="1">Uncharacterized protein</fullName>
    </submittedName>
</protein>
<dbReference type="AlphaFoldDB" id="A0AAD5RY19"/>
<dbReference type="EMBL" id="JAKWBI020000032">
    <property type="protein sequence ID" value="KAJ2905439.1"/>
    <property type="molecule type" value="Genomic_DNA"/>
</dbReference>